<evidence type="ECO:0000256" key="5">
    <source>
        <dbReference type="ARBA" id="ARBA00023268"/>
    </source>
</evidence>
<dbReference type="InterPro" id="IPR057326">
    <property type="entry name" value="KR_dom"/>
</dbReference>
<feature type="region of interest" description="Disordered" evidence="7">
    <location>
        <begin position="1050"/>
        <end position="1083"/>
    </location>
</feature>
<dbReference type="InterPro" id="IPR049900">
    <property type="entry name" value="PKS_mFAS_DH"/>
</dbReference>
<dbReference type="SMART" id="SM00823">
    <property type="entry name" value="PKS_PP"/>
    <property type="match status" value="1"/>
</dbReference>
<keyword evidence="5" id="KW-0511">Multifunctional enzyme</keyword>
<dbReference type="InterPro" id="IPR006162">
    <property type="entry name" value="Ppantetheine_attach_site"/>
</dbReference>
<dbReference type="SMART" id="SM00827">
    <property type="entry name" value="PKS_AT"/>
    <property type="match status" value="1"/>
</dbReference>
<dbReference type="Pfam" id="PF23297">
    <property type="entry name" value="ACP_SdgA_C"/>
    <property type="match status" value="1"/>
</dbReference>
<dbReference type="InterPro" id="IPR013154">
    <property type="entry name" value="ADH-like_N"/>
</dbReference>
<dbReference type="InterPro" id="IPR014031">
    <property type="entry name" value="Ketoacyl_synth_C"/>
</dbReference>
<feature type="region of interest" description="N-terminal hotdog fold" evidence="6">
    <location>
        <begin position="922"/>
        <end position="1053"/>
    </location>
</feature>
<feature type="compositionally biased region" description="Low complexity" evidence="7">
    <location>
        <begin position="1050"/>
        <end position="1075"/>
    </location>
</feature>
<dbReference type="InterPro" id="IPR014043">
    <property type="entry name" value="Acyl_transferase_dom"/>
</dbReference>
<dbReference type="PANTHER" id="PTHR43775">
    <property type="entry name" value="FATTY ACID SYNTHASE"/>
    <property type="match status" value="1"/>
</dbReference>
<sequence length="2184" mass="235983">MADQQPAPIAIIGMSCRLPGDVSTPAEFWRMLCRARSGWSKVPSDRFNAEAYNHPNPDKKGCFNSQGGYFISDDISMFDAGFFDMTKKEAESMDPAQRLLLECTYEALENAGIPKESVSGQKVGVFVGGNYNEHRTGNLRDLDSIPSFDATGNQGAFLAGRLAYYFNLRGPTFTVDTACSSSMHALHLAVQSVRAGESEQAIVAASHLITQPDIWVSMAKLRLFSDAGKTYAFDHRAKSGYARGEGAGCLVIKPLDRALADNDHIRAVITHTGISHNGRTVGIVAPSPDEQEQLLRDVFAQARIDPRDVGFFEAHGTGTKKGDPIEATAIYKAVASSFTPDDPLNIGSTKANVGHLECASGIVSVIKSVLMLYYGFVLPNADFEQANEEIPLARWNMKVPTLQQPWPSHRRYACVNNFGFSGSNAHCILTAPPAARELELGSLTPYRPLRLFVVTANDEAALRATMTKLGIWLEQHAELYQTTMPRNLAYTFCQRRSHLPWRVALVAGLCSGLAGGLNSHDVTPMRAPSEAPKLAFVYTGQGAQWHAMGRELLNSHPVFAGAIERADAALRAIGADFSITEELLRDQKSTRVGLAHISQPICSAVQLALTDLLASFGIRPSAVTGHSSGEIGAAYAAGALDFDSAMAAAYYRGQVIIELKRAYPDLRGSMMAVGAGADELGPILNTINSEGGAQAVVACENSPSSTTLSGDEAAIDRLAAIFQQQGVFNRKLFVDVAYHSPHMRLVADSYLEKISHIQPPPEMTASAVEFYSSLRGRMISLAELGPGYWVDNLTQAVRFSTALQQLCTESSPDILIEVGPHAALKGPIMQTLKKMSTCAAKISYLPTLVRDKDAVRTCLDLAGQLFMRGCSKLDFYNINHNRSERENPELVPALFSYPWSRQKCWYESRISKQHRLKPFARHDLLGALADWSNDLEPTWRNILRTEDLPWLSQYQVQSRSVFPMAGFMSMALEAASQHAALRGVEAERFEIRDMKVTEDMFIDDEGEFEVLLSLRPSTCAATGADEFRICSYEAGRGWLEHCHGLVRADPAAPAHSSSDSASSNSKAPSSSTSDAGLEADTPATPECASQAFEKLEPADAQAVAGSGQAIYKYLAALGVSYPQSFQSLVEATANENEVAAHCCAQDTASGMPLAHETAYKMHPAILDAMLQLPLLSIGTKGPAGRADAHLPCAVRQLNVSAPWRKRPNESFCAHSTIDPKSGTFMIEAFSSPGSEAASISIAGLQLRHMRREPLKLAQPRELCFQICWERAKEVELNSATSGDGPKSGHDVVILTESEQPQADALVSSLSEAIEKHSGVAPRVSSLRHLDEWSGFYVVLVEMSRPMLSSITESGFERVKKLLTHAQGLLWVTRGATRFCTVPNANLALGLVRAARSETGAVAATLDLDPNTELDVHAQAALIQDAFRRSVLLSDRGNAEMEFAEEAGGLIVPRIVPDEKLNLHVHRELGPSAPYLQEFHQPGRYLQLAVPPQGPLDDLYFEDHVNKPLADDEVEIFVSASAITQDDTSFAKGSLQRPAMRGCSGTVTRVGNSVSRLSVGSRVCALAEGAFGTHARARVTSVAEIPADLSMEHAACIPVSFCPAYYALAEVARVRAGERLLIQLSDPVGLAAADVGQYLGANVFALVQNDAESAAARKLGIAHQHVLDARSIYLWRHLEEAAGGQGMDVILTTTAIETPETWGCLADFGRFVEVRVTKSHHGSRPELGSNAAFTAVDMASLAAARPKAMERTLRSVMERFASGSLSEPTDVAILPVSRLAEGLQLVQDGTVRPVVVTAGVYEQVKATHRRYTSDFRSDGTHVIIGGTGGLGRSMAKWMVEHGARHIVLLSRSGGGKAALEELCDEARVQHPDARLVVQKCDASDEDQVRQMVRDLSKTFPPICGVIHAAMVLRDGLLETMAFEDYEAVLRPKVRGAWNMHNVLADSGVELDYFVALSSAAGILGSRGQAAYAAANTFLDAFMAYRVHSGLPGTALDLTAVTGAGYLAENADREQEVLRNFGNEAVSEAEVLALLSAAVRGVCGSQCLTGMKLHLGSDGQWPYYANDPRFTGLKEACLAAAAELGLVPEQTVSPGNAFREAKSDNEAASIACQGILQKLSEVLSVSMQDLDAARNITSYGLDSLTAIELRNWIAKELRANLQILELLSSGTVNDLAALIVQKTRVA</sequence>
<dbReference type="SMART" id="SM00826">
    <property type="entry name" value="PKS_DH"/>
    <property type="match status" value="1"/>
</dbReference>
<dbReference type="SUPFAM" id="SSF47336">
    <property type="entry name" value="ACP-like"/>
    <property type="match status" value="1"/>
</dbReference>
<dbReference type="PROSITE" id="PS00606">
    <property type="entry name" value="KS3_1"/>
    <property type="match status" value="1"/>
</dbReference>
<evidence type="ECO:0000256" key="7">
    <source>
        <dbReference type="SAM" id="MobiDB-lite"/>
    </source>
</evidence>
<evidence type="ECO:0000259" key="10">
    <source>
        <dbReference type="PROSITE" id="PS52019"/>
    </source>
</evidence>
<proteinExistence type="predicted"/>
<keyword evidence="1" id="KW-0596">Phosphopantetheine</keyword>
<evidence type="ECO:0000313" key="12">
    <source>
        <dbReference type="Proteomes" id="UP001303473"/>
    </source>
</evidence>
<protein>
    <submittedName>
        <fullName evidence="11">Polyketide synthase</fullName>
    </submittedName>
</protein>
<dbReference type="Pfam" id="PF00109">
    <property type="entry name" value="ketoacyl-synt"/>
    <property type="match status" value="1"/>
</dbReference>
<dbReference type="InterPro" id="IPR049551">
    <property type="entry name" value="PKS_DH_C"/>
</dbReference>
<comment type="caution">
    <text evidence="6">Lacks conserved residue(s) required for the propagation of feature annotation.</text>
</comment>
<dbReference type="PROSITE" id="PS50075">
    <property type="entry name" value="CARRIER"/>
    <property type="match status" value="1"/>
</dbReference>
<dbReference type="Gene3D" id="3.30.70.3290">
    <property type="match status" value="1"/>
</dbReference>
<dbReference type="Pfam" id="PF08659">
    <property type="entry name" value="KR"/>
    <property type="match status" value="1"/>
</dbReference>
<accession>A0AAN6S0V6</accession>
<dbReference type="GO" id="GO:0016491">
    <property type="term" value="F:oxidoreductase activity"/>
    <property type="evidence" value="ECO:0007669"/>
    <property type="project" value="UniProtKB-KW"/>
</dbReference>
<feature type="domain" description="Carrier" evidence="8">
    <location>
        <begin position="2104"/>
        <end position="2181"/>
    </location>
</feature>
<dbReference type="Gene3D" id="3.10.129.110">
    <property type="entry name" value="Polyketide synthase dehydratase"/>
    <property type="match status" value="1"/>
</dbReference>
<dbReference type="InterPro" id="IPR009081">
    <property type="entry name" value="PP-bd_ACP"/>
</dbReference>
<dbReference type="GO" id="GO:0030639">
    <property type="term" value="P:polyketide biosynthetic process"/>
    <property type="evidence" value="ECO:0007669"/>
    <property type="project" value="UniProtKB-ARBA"/>
</dbReference>
<dbReference type="InterPro" id="IPR018201">
    <property type="entry name" value="Ketoacyl_synth_AS"/>
</dbReference>
<gene>
    <name evidence="11" type="ORF">QBC46DRAFT_269842</name>
</gene>
<feature type="domain" description="Ketosynthase family 3 (KS3)" evidence="9">
    <location>
        <begin position="6"/>
        <end position="431"/>
    </location>
</feature>
<dbReference type="InterPro" id="IPR036736">
    <property type="entry name" value="ACP-like_sf"/>
</dbReference>
<dbReference type="Gene3D" id="3.40.47.10">
    <property type="match status" value="1"/>
</dbReference>
<dbReference type="SUPFAM" id="SSF51735">
    <property type="entry name" value="NAD(P)-binding Rossmann-fold domains"/>
    <property type="match status" value="2"/>
</dbReference>
<reference evidence="12" key="1">
    <citation type="journal article" date="2023" name="Mol. Phylogenet. Evol.">
        <title>Genome-scale phylogeny and comparative genomics of the fungal order Sordariales.</title>
        <authorList>
            <person name="Hensen N."/>
            <person name="Bonometti L."/>
            <person name="Westerberg I."/>
            <person name="Brannstrom I.O."/>
            <person name="Guillou S."/>
            <person name="Cros-Aarteil S."/>
            <person name="Calhoun S."/>
            <person name="Haridas S."/>
            <person name="Kuo A."/>
            <person name="Mondo S."/>
            <person name="Pangilinan J."/>
            <person name="Riley R."/>
            <person name="LaButti K."/>
            <person name="Andreopoulos B."/>
            <person name="Lipzen A."/>
            <person name="Chen C."/>
            <person name="Yan M."/>
            <person name="Daum C."/>
            <person name="Ng V."/>
            <person name="Clum A."/>
            <person name="Steindorff A."/>
            <person name="Ohm R.A."/>
            <person name="Martin F."/>
            <person name="Silar P."/>
            <person name="Natvig D.O."/>
            <person name="Lalanne C."/>
            <person name="Gautier V."/>
            <person name="Ament-Velasquez S.L."/>
            <person name="Kruys A."/>
            <person name="Hutchinson M.I."/>
            <person name="Powell A.J."/>
            <person name="Barry K."/>
            <person name="Miller A.N."/>
            <person name="Grigoriev I.V."/>
            <person name="Debuchy R."/>
            <person name="Gladieux P."/>
            <person name="Hiltunen Thoren M."/>
            <person name="Johannesson H."/>
        </authorList>
    </citation>
    <scope>NUCLEOTIDE SEQUENCE [LARGE SCALE GENOMIC DNA]</scope>
    <source>
        <strain evidence="12">CBS 340.73</strain>
    </source>
</reference>
<dbReference type="PANTHER" id="PTHR43775:SF13">
    <property type="entry name" value="POLYKETIDE SYNTHASE 1"/>
    <property type="match status" value="1"/>
</dbReference>
<dbReference type="GO" id="GO:0004315">
    <property type="term" value="F:3-oxoacyl-[acyl-carrier-protein] synthase activity"/>
    <property type="evidence" value="ECO:0007669"/>
    <property type="project" value="InterPro"/>
</dbReference>
<feature type="domain" description="PKS/mFAS DH" evidence="10">
    <location>
        <begin position="922"/>
        <end position="1255"/>
    </location>
</feature>
<dbReference type="GO" id="GO:0031177">
    <property type="term" value="F:phosphopantetheine binding"/>
    <property type="evidence" value="ECO:0007669"/>
    <property type="project" value="InterPro"/>
</dbReference>
<keyword evidence="3" id="KW-0808">Transferase</keyword>
<dbReference type="InterPro" id="IPR001227">
    <property type="entry name" value="Ac_transferase_dom_sf"/>
</dbReference>
<evidence type="ECO:0000313" key="11">
    <source>
        <dbReference type="EMBL" id="KAK3936334.1"/>
    </source>
</evidence>
<dbReference type="Gene3D" id="3.40.366.10">
    <property type="entry name" value="Malonyl-Coenzyme A Acyl Carrier Protein, domain 2"/>
    <property type="match status" value="1"/>
</dbReference>
<dbReference type="Pfam" id="PF08240">
    <property type="entry name" value="ADH_N"/>
    <property type="match status" value="1"/>
</dbReference>
<dbReference type="InterPro" id="IPR056501">
    <property type="entry name" value="NAD-bd_HRPKS_sdrA"/>
</dbReference>
<dbReference type="Proteomes" id="UP001303473">
    <property type="component" value="Unassembled WGS sequence"/>
</dbReference>
<dbReference type="Pfam" id="PF21089">
    <property type="entry name" value="PKS_DH_N"/>
    <property type="match status" value="1"/>
</dbReference>
<dbReference type="SUPFAM" id="SSF50129">
    <property type="entry name" value="GroES-like"/>
    <property type="match status" value="1"/>
</dbReference>
<dbReference type="InterPro" id="IPR049552">
    <property type="entry name" value="PKS_DH_N"/>
</dbReference>
<evidence type="ECO:0000259" key="9">
    <source>
        <dbReference type="PROSITE" id="PS52004"/>
    </source>
</evidence>
<evidence type="ECO:0000256" key="6">
    <source>
        <dbReference type="PROSITE-ProRule" id="PRU01363"/>
    </source>
</evidence>
<dbReference type="InterPro" id="IPR016036">
    <property type="entry name" value="Malonyl_transacylase_ACP-bd"/>
</dbReference>
<dbReference type="PROSITE" id="PS52019">
    <property type="entry name" value="PKS_MFAS_DH"/>
    <property type="match status" value="1"/>
</dbReference>
<comment type="caution">
    <text evidence="11">The sequence shown here is derived from an EMBL/GenBank/DDBJ whole genome shotgun (WGS) entry which is preliminary data.</text>
</comment>
<name>A0AAN6S0V6_9PEZI</name>
<evidence type="ECO:0000256" key="3">
    <source>
        <dbReference type="ARBA" id="ARBA00022679"/>
    </source>
</evidence>
<evidence type="ECO:0000256" key="4">
    <source>
        <dbReference type="ARBA" id="ARBA00023002"/>
    </source>
</evidence>
<dbReference type="SUPFAM" id="SSF55048">
    <property type="entry name" value="Probable ACP-binding domain of malonyl-CoA ACP transacylase"/>
    <property type="match status" value="1"/>
</dbReference>
<dbReference type="SMART" id="SM00822">
    <property type="entry name" value="PKS_KR"/>
    <property type="match status" value="1"/>
</dbReference>
<dbReference type="Gene3D" id="1.10.1200.10">
    <property type="entry name" value="ACP-like"/>
    <property type="match status" value="1"/>
</dbReference>
<feature type="region of interest" description="C-terminal hotdog fold" evidence="6">
    <location>
        <begin position="1100"/>
        <end position="1255"/>
    </location>
</feature>
<dbReference type="InterPro" id="IPR036291">
    <property type="entry name" value="NAD(P)-bd_dom_sf"/>
</dbReference>
<dbReference type="InterPro" id="IPR032821">
    <property type="entry name" value="PKS_assoc"/>
</dbReference>
<dbReference type="InterPro" id="IPR014030">
    <property type="entry name" value="Ketoacyl_synth_N"/>
</dbReference>
<dbReference type="Gene3D" id="3.90.180.10">
    <property type="entry name" value="Medium-chain alcohol dehydrogenases, catalytic domain"/>
    <property type="match status" value="1"/>
</dbReference>
<dbReference type="Pfam" id="PF00698">
    <property type="entry name" value="Acyl_transf_1"/>
    <property type="match status" value="1"/>
</dbReference>
<dbReference type="Pfam" id="PF02801">
    <property type="entry name" value="Ketoacyl-synt_C"/>
    <property type="match status" value="1"/>
</dbReference>
<dbReference type="GO" id="GO:0006633">
    <property type="term" value="P:fatty acid biosynthetic process"/>
    <property type="evidence" value="ECO:0007669"/>
    <property type="project" value="InterPro"/>
</dbReference>
<dbReference type="SUPFAM" id="SSF52151">
    <property type="entry name" value="FabD/lysophospholipase-like"/>
    <property type="match status" value="1"/>
</dbReference>
<evidence type="ECO:0000259" key="8">
    <source>
        <dbReference type="PROSITE" id="PS50075"/>
    </source>
</evidence>
<dbReference type="InterPro" id="IPR042104">
    <property type="entry name" value="PKS_dehydratase_sf"/>
</dbReference>
<keyword evidence="12" id="KW-1185">Reference proteome</keyword>
<dbReference type="SMART" id="SM00829">
    <property type="entry name" value="PKS_ER"/>
    <property type="match status" value="1"/>
</dbReference>
<dbReference type="EMBL" id="MU853887">
    <property type="protein sequence ID" value="KAK3936334.1"/>
    <property type="molecule type" value="Genomic_DNA"/>
</dbReference>
<dbReference type="InterPro" id="IPR013968">
    <property type="entry name" value="PKS_KR"/>
</dbReference>
<dbReference type="CDD" id="cd00833">
    <property type="entry name" value="PKS"/>
    <property type="match status" value="1"/>
</dbReference>
<dbReference type="InterPro" id="IPR020807">
    <property type="entry name" value="PKS_DH"/>
</dbReference>
<dbReference type="InterPro" id="IPR020806">
    <property type="entry name" value="PKS_PP-bd"/>
</dbReference>
<dbReference type="InterPro" id="IPR050091">
    <property type="entry name" value="PKS_NRPS_Biosynth_Enz"/>
</dbReference>
<keyword evidence="4" id="KW-0560">Oxidoreductase</keyword>
<dbReference type="CDD" id="cd05195">
    <property type="entry name" value="enoyl_red"/>
    <property type="match status" value="1"/>
</dbReference>
<dbReference type="SMART" id="SM00825">
    <property type="entry name" value="PKS_KS"/>
    <property type="match status" value="1"/>
</dbReference>
<dbReference type="InterPro" id="IPR020841">
    <property type="entry name" value="PKS_Beta-ketoAc_synthase_dom"/>
</dbReference>
<dbReference type="InterPro" id="IPR011032">
    <property type="entry name" value="GroES-like_sf"/>
</dbReference>
<keyword evidence="2" id="KW-0597">Phosphoprotein</keyword>
<dbReference type="InterPro" id="IPR020843">
    <property type="entry name" value="ER"/>
</dbReference>
<evidence type="ECO:0000256" key="2">
    <source>
        <dbReference type="ARBA" id="ARBA00022553"/>
    </source>
</evidence>
<dbReference type="SUPFAM" id="SSF53901">
    <property type="entry name" value="Thiolase-like"/>
    <property type="match status" value="1"/>
</dbReference>
<evidence type="ECO:0000256" key="1">
    <source>
        <dbReference type="ARBA" id="ARBA00022450"/>
    </source>
</evidence>
<dbReference type="PROSITE" id="PS52004">
    <property type="entry name" value="KS3_2"/>
    <property type="match status" value="1"/>
</dbReference>
<dbReference type="Pfam" id="PF23114">
    <property type="entry name" value="NAD-bd_HRPKS_sdrA"/>
    <property type="match status" value="1"/>
</dbReference>
<dbReference type="GO" id="GO:0004312">
    <property type="term" value="F:fatty acid synthase activity"/>
    <property type="evidence" value="ECO:0007669"/>
    <property type="project" value="TreeGrafter"/>
</dbReference>
<dbReference type="Gene3D" id="3.40.50.720">
    <property type="entry name" value="NAD(P)-binding Rossmann-like Domain"/>
    <property type="match status" value="3"/>
</dbReference>
<dbReference type="InterPro" id="IPR016039">
    <property type="entry name" value="Thiolase-like"/>
</dbReference>
<dbReference type="InterPro" id="IPR016035">
    <property type="entry name" value="Acyl_Trfase/lysoPLipase"/>
</dbReference>
<dbReference type="PROSITE" id="PS00012">
    <property type="entry name" value="PHOSPHOPANTETHEINE"/>
    <property type="match status" value="1"/>
</dbReference>
<dbReference type="Pfam" id="PF14765">
    <property type="entry name" value="PS-DH"/>
    <property type="match status" value="1"/>
</dbReference>
<dbReference type="Pfam" id="PF16197">
    <property type="entry name" value="KAsynt_C_assoc"/>
    <property type="match status" value="1"/>
</dbReference>
<organism evidence="11 12">
    <name type="scientific">Diplogelasinospora grovesii</name>
    <dbReference type="NCBI Taxonomy" id="303347"/>
    <lineage>
        <taxon>Eukaryota</taxon>
        <taxon>Fungi</taxon>
        <taxon>Dikarya</taxon>
        <taxon>Ascomycota</taxon>
        <taxon>Pezizomycotina</taxon>
        <taxon>Sordariomycetes</taxon>
        <taxon>Sordariomycetidae</taxon>
        <taxon>Sordariales</taxon>
        <taxon>Diplogelasinosporaceae</taxon>
        <taxon>Diplogelasinospora</taxon>
    </lineage>
</organism>